<dbReference type="EnsemblMetazoa" id="AFAF009855-RA">
    <property type="protein sequence ID" value="AFAF009855-PA"/>
    <property type="gene ID" value="AFAF009855"/>
</dbReference>
<proteinExistence type="predicted"/>
<name>A0A182QGS4_9DIPT</name>
<organism evidence="2 3">
    <name type="scientific">Anopheles farauti</name>
    <dbReference type="NCBI Taxonomy" id="69004"/>
    <lineage>
        <taxon>Eukaryota</taxon>
        <taxon>Metazoa</taxon>
        <taxon>Ecdysozoa</taxon>
        <taxon>Arthropoda</taxon>
        <taxon>Hexapoda</taxon>
        <taxon>Insecta</taxon>
        <taxon>Pterygota</taxon>
        <taxon>Neoptera</taxon>
        <taxon>Endopterygota</taxon>
        <taxon>Diptera</taxon>
        <taxon>Nematocera</taxon>
        <taxon>Culicoidea</taxon>
        <taxon>Culicidae</taxon>
        <taxon>Anophelinae</taxon>
        <taxon>Anopheles</taxon>
    </lineage>
</organism>
<dbReference type="Proteomes" id="UP000075886">
    <property type="component" value="Unassembled WGS sequence"/>
</dbReference>
<accession>A0A182QGS4</accession>
<evidence type="ECO:0000313" key="2">
    <source>
        <dbReference type="EnsemblMetazoa" id="AFAF009855-PA"/>
    </source>
</evidence>
<evidence type="ECO:0000256" key="1">
    <source>
        <dbReference type="SAM" id="MobiDB-lite"/>
    </source>
</evidence>
<sequence length="310" mass="35999">MEEYEQTLDQEYGQCLQQLRDLVPGLVEPIEIKTTAQWIERFNRTPPEEKVLRNRCVKLLLRQLLEDNLTYPFIFQRYLEEPLEMLLQHDPEIVGDSSSLKPLQQLVQQLETLNERTDDDICSLRNAAAESKPDLTQCIAKDVNYLILFQNTLRSALLLTVPEIIANPEYTVPAIGSEKLQSNDREWLTIVLEGIRAKANSMLWNASQRHMSPTSSSVECQTDGLAERTAARNVNIDRAEIERYLERKFEKLYANFRVREKALEIRTQTAGGMHLIDVSQRLVRQYRRSMPTSTRPSKLPVDRNRRRSDN</sequence>
<dbReference type="AlphaFoldDB" id="A0A182QGS4"/>
<reference evidence="3" key="1">
    <citation type="submission" date="2014-01" db="EMBL/GenBank/DDBJ databases">
        <title>The Genome Sequence of Anopheles farauti FAR1 (V2).</title>
        <authorList>
            <consortium name="The Broad Institute Genomics Platform"/>
            <person name="Neafsey D.E."/>
            <person name="Besansky N."/>
            <person name="Howell P."/>
            <person name="Walton C."/>
            <person name="Young S.K."/>
            <person name="Zeng Q."/>
            <person name="Gargeya S."/>
            <person name="Fitzgerald M."/>
            <person name="Haas B."/>
            <person name="Abouelleil A."/>
            <person name="Allen A.W."/>
            <person name="Alvarado L."/>
            <person name="Arachchi H.M."/>
            <person name="Berlin A.M."/>
            <person name="Chapman S.B."/>
            <person name="Gainer-Dewar J."/>
            <person name="Goldberg J."/>
            <person name="Griggs A."/>
            <person name="Gujja S."/>
            <person name="Hansen M."/>
            <person name="Howarth C."/>
            <person name="Imamovic A."/>
            <person name="Ireland A."/>
            <person name="Larimer J."/>
            <person name="McCowan C."/>
            <person name="Murphy C."/>
            <person name="Pearson M."/>
            <person name="Poon T.W."/>
            <person name="Priest M."/>
            <person name="Roberts A."/>
            <person name="Saif S."/>
            <person name="Shea T."/>
            <person name="Sisk P."/>
            <person name="Sykes S."/>
            <person name="Wortman J."/>
            <person name="Nusbaum C."/>
            <person name="Birren B."/>
        </authorList>
    </citation>
    <scope>NUCLEOTIDE SEQUENCE [LARGE SCALE GENOMIC DNA]</scope>
    <source>
        <strain evidence="3">FAR1</strain>
    </source>
</reference>
<dbReference type="EMBL" id="AXCN02001168">
    <property type="status" value="NOT_ANNOTATED_CDS"/>
    <property type="molecule type" value="Genomic_DNA"/>
</dbReference>
<feature type="compositionally biased region" description="Basic and acidic residues" evidence="1">
    <location>
        <begin position="300"/>
        <end position="310"/>
    </location>
</feature>
<protein>
    <submittedName>
        <fullName evidence="2">Uncharacterized protein</fullName>
    </submittedName>
</protein>
<reference evidence="2" key="2">
    <citation type="submission" date="2020-05" db="UniProtKB">
        <authorList>
            <consortium name="EnsemblMetazoa"/>
        </authorList>
    </citation>
    <scope>IDENTIFICATION</scope>
    <source>
        <strain evidence="2">FAR1</strain>
    </source>
</reference>
<dbReference type="VEuPathDB" id="VectorBase:AFAF009855"/>
<evidence type="ECO:0000313" key="3">
    <source>
        <dbReference type="Proteomes" id="UP000075886"/>
    </source>
</evidence>
<keyword evidence="3" id="KW-1185">Reference proteome</keyword>
<feature type="region of interest" description="Disordered" evidence="1">
    <location>
        <begin position="287"/>
        <end position="310"/>
    </location>
</feature>